<dbReference type="PRINTS" id="PR00367">
    <property type="entry name" value="ETHRSPELEMNT"/>
</dbReference>
<reference evidence="11 12" key="1">
    <citation type="journal article" date="2018" name="Mol. Plant">
        <title>The genome of Artemisia annua provides insight into the evolution of Asteraceae family and artemisinin biosynthesis.</title>
        <authorList>
            <person name="Shen Q."/>
            <person name="Zhang L."/>
            <person name="Liao Z."/>
            <person name="Wang S."/>
            <person name="Yan T."/>
            <person name="Shi P."/>
            <person name="Liu M."/>
            <person name="Fu X."/>
            <person name="Pan Q."/>
            <person name="Wang Y."/>
            <person name="Lv Z."/>
            <person name="Lu X."/>
            <person name="Zhang F."/>
            <person name="Jiang W."/>
            <person name="Ma Y."/>
            <person name="Chen M."/>
            <person name="Hao X."/>
            <person name="Li L."/>
            <person name="Tang Y."/>
            <person name="Lv G."/>
            <person name="Zhou Y."/>
            <person name="Sun X."/>
            <person name="Brodelius P.E."/>
            <person name="Rose J.K.C."/>
            <person name="Tang K."/>
        </authorList>
    </citation>
    <scope>NUCLEOTIDE SEQUENCE [LARGE SCALE GENOMIC DNA]</scope>
    <source>
        <strain evidence="12">cv. Huhao1</strain>
        <tissue evidence="11">Leaf</tissue>
    </source>
</reference>
<dbReference type="GO" id="GO:0045893">
    <property type="term" value="P:positive regulation of DNA-templated transcription"/>
    <property type="evidence" value="ECO:0007669"/>
    <property type="project" value="TreeGrafter"/>
</dbReference>
<dbReference type="PANTHER" id="PTHR31241">
    <property type="entry name" value="DEHYDRATION-RESPONSIVE ELEMENT-BINDING PROTEIN 2C"/>
    <property type="match status" value="1"/>
</dbReference>
<protein>
    <submittedName>
        <fullName evidence="11">AP2/ERF domain-containing protein</fullName>
    </submittedName>
</protein>
<keyword evidence="3" id="KW-0346">Stress response</keyword>
<keyword evidence="4" id="KW-0238">DNA-binding</keyword>
<evidence type="ECO:0000256" key="2">
    <source>
        <dbReference type="ARBA" id="ARBA00023015"/>
    </source>
</evidence>
<dbReference type="SMART" id="SM00380">
    <property type="entry name" value="AP2"/>
    <property type="match status" value="1"/>
</dbReference>
<feature type="region of interest" description="Disordered" evidence="9">
    <location>
        <begin position="1"/>
        <end position="45"/>
    </location>
</feature>
<organism evidence="11 12">
    <name type="scientific">Artemisia annua</name>
    <name type="common">Sweet wormwood</name>
    <dbReference type="NCBI Taxonomy" id="35608"/>
    <lineage>
        <taxon>Eukaryota</taxon>
        <taxon>Viridiplantae</taxon>
        <taxon>Streptophyta</taxon>
        <taxon>Embryophyta</taxon>
        <taxon>Tracheophyta</taxon>
        <taxon>Spermatophyta</taxon>
        <taxon>Magnoliopsida</taxon>
        <taxon>eudicotyledons</taxon>
        <taxon>Gunneridae</taxon>
        <taxon>Pentapetalae</taxon>
        <taxon>asterids</taxon>
        <taxon>campanulids</taxon>
        <taxon>Asterales</taxon>
        <taxon>Asteraceae</taxon>
        <taxon>Asteroideae</taxon>
        <taxon>Anthemideae</taxon>
        <taxon>Artemisiinae</taxon>
        <taxon>Artemisia</taxon>
    </lineage>
</organism>
<accession>A0A2U1KVC7</accession>
<dbReference type="InterPro" id="IPR016177">
    <property type="entry name" value="DNA-bd_dom_sf"/>
</dbReference>
<gene>
    <name evidence="11" type="ORF">CTI12_AA560600</name>
</gene>
<keyword evidence="5" id="KW-0010">Activator</keyword>
<feature type="compositionally biased region" description="Basic residues" evidence="9">
    <location>
        <begin position="23"/>
        <end position="41"/>
    </location>
</feature>
<dbReference type="EMBL" id="PKPP01013610">
    <property type="protein sequence ID" value="PWA40683.1"/>
    <property type="molecule type" value="Genomic_DNA"/>
</dbReference>
<dbReference type="GO" id="GO:0006950">
    <property type="term" value="P:response to stress"/>
    <property type="evidence" value="ECO:0007669"/>
    <property type="project" value="TreeGrafter"/>
</dbReference>
<keyword evidence="12" id="KW-1185">Reference proteome</keyword>
<evidence type="ECO:0000256" key="7">
    <source>
        <dbReference type="ARBA" id="ARBA00023242"/>
    </source>
</evidence>
<dbReference type="PROSITE" id="PS51032">
    <property type="entry name" value="AP2_ERF"/>
    <property type="match status" value="1"/>
</dbReference>
<dbReference type="SUPFAM" id="SSF54171">
    <property type="entry name" value="DNA-binding domain"/>
    <property type="match status" value="1"/>
</dbReference>
<comment type="subcellular location">
    <subcellularLocation>
        <location evidence="1">Nucleus</location>
    </subcellularLocation>
</comment>
<comment type="caution">
    <text evidence="11">The sequence shown here is derived from an EMBL/GenBank/DDBJ whole genome shotgun (WGS) entry which is preliminary data.</text>
</comment>
<evidence type="ECO:0000256" key="5">
    <source>
        <dbReference type="ARBA" id="ARBA00023159"/>
    </source>
</evidence>
<keyword evidence="2" id="KW-0805">Transcription regulation</keyword>
<evidence type="ECO:0000256" key="8">
    <source>
        <dbReference type="ARBA" id="ARBA00024343"/>
    </source>
</evidence>
<dbReference type="CDD" id="cd00018">
    <property type="entry name" value="AP2"/>
    <property type="match status" value="1"/>
</dbReference>
<evidence type="ECO:0000259" key="10">
    <source>
        <dbReference type="PROSITE" id="PS51032"/>
    </source>
</evidence>
<keyword evidence="6" id="KW-0804">Transcription</keyword>
<evidence type="ECO:0000313" key="12">
    <source>
        <dbReference type="Proteomes" id="UP000245207"/>
    </source>
</evidence>
<dbReference type="GO" id="GO:0000976">
    <property type="term" value="F:transcription cis-regulatory region binding"/>
    <property type="evidence" value="ECO:0007669"/>
    <property type="project" value="TreeGrafter"/>
</dbReference>
<dbReference type="GO" id="GO:0003700">
    <property type="term" value="F:DNA-binding transcription factor activity"/>
    <property type="evidence" value="ECO:0007669"/>
    <property type="project" value="InterPro"/>
</dbReference>
<evidence type="ECO:0000256" key="6">
    <source>
        <dbReference type="ARBA" id="ARBA00023163"/>
    </source>
</evidence>
<proteinExistence type="inferred from homology"/>
<name>A0A2U1KVC7_ARTAN</name>
<dbReference type="Pfam" id="PF00847">
    <property type="entry name" value="AP2"/>
    <property type="match status" value="1"/>
</dbReference>
<evidence type="ECO:0000256" key="4">
    <source>
        <dbReference type="ARBA" id="ARBA00023125"/>
    </source>
</evidence>
<evidence type="ECO:0000256" key="3">
    <source>
        <dbReference type="ARBA" id="ARBA00023016"/>
    </source>
</evidence>
<comment type="similarity">
    <text evidence="8">Belongs to the AP2/ERF transcription factor family. ERF subfamily.</text>
</comment>
<dbReference type="Gene3D" id="3.30.730.10">
    <property type="entry name" value="AP2/ERF domain"/>
    <property type="match status" value="1"/>
</dbReference>
<dbReference type="InterPro" id="IPR001471">
    <property type="entry name" value="AP2/ERF_dom"/>
</dbReference>
<dbReference type="OrthoDB" id="550883at2759"/>
<sequence length="247" mass="27672">MSSALNARNNGGGRDGNNGERRKVNKKRAAHARASPRKGCMKGKGGPLNASCTFKGVRQRTWGRWVSEIRDNYGIRQWLGTFNSAHEAALAYDSAARRIFGANACLNLPTSEVATQHSNSQRAVATTAAMAEARYHQQLFLENQIKQEIEKHNQKQKEMEMMDKINQDQVINNPIKKPVETVVEERISFSSTFSMLNENLPEFDDTKMWEEAASTMDFHTEAMCDPGIGAYDFGDAMGIELNHPLMM</sequence>
<dbReference type="Proteomes" id="UP000245207">
    <property type="component" value="Unassembled WGS sequence"/>
</dbReference>
<dbReference type="PANTHER" id="PTHR31241:SF62">
    <property type="entry name" value="DEHYDRATION-RESPONSIVE ELEMENT-BINDING PROTEIN 2D"/>
    <property type="match status" value="1"/>
</dbReference>
<keyword evidence="7" id="KW-0539">Nucleus</keyword>
<evidence type="ECO:0000256" key="1">
    <source>
        <dbReference type="ARBA" id="ARBA00004123"/>
    </source>
</evidence>
<dbReference type="STRING" id="35608.A0A2U1KVC7"/>
<feature type="domain" description="AP2/ERF" evidence="10">
    <location>
        <begin position="53"/>
        <end position="109"/>
    </location>
</feature>
<dbReference type="AlphaFoldDB" id="A0A2U1KVC7"/>
<dbReference type="InterPro" id="IPR036955">
    <property type="entry name" value="AP2/ERF_dom_sf"/>
</dbReference>
<evidence type="ECO:0000313" key="11">
    <source>
        <dbReference type="EMBL" id="PWA40683.1"/>
    </source>
</evidence>
<dbReference type="GO" id="GO:0005634">
    <property type="term" value="C:nucleus"/>
    <property type="evidence" value="ECO:0007669"/>
    <property type="project" value="UniProtKB-SubCell"/>
</dbReference>
<evidence type="ECO:0000256" key="9">
    <source>
        <dbReference type="SAM" id="MobiDB-lite"/>
    </source>
</evidence>